<reference evidence="1" key="1">
    <citation type="journal article" date="2020" name="Nature">
        <title>Giant virus diversity and host interactions through global metagenomics.</title>
        <authorList>
            <person name="Schulz F."/>
            <person name="Roux S."/>
            <person name="Paez-Espino D."/>
            <person name="Jungbluth S."/>
            <person name="Walsh D.A."/>
            <person name="Denef V.J."/>
            <person name="McMahon K.D."/>
            <person name="Konstantinidis K.T."/>
            <person name="Eloe-Fadrosh E.A."/>
            <person name="Kyrpides N.C."/>
            <person name="Woyke T."/>
        </authorList>
    </citation>
    <scope>NUCLEOTIDE SEQUENCE</scope>
    <source>
        <strain evidence="1">GVMAG-M-3300027759-42</strain>
    </source>
</reference>
<dbReference type="EMBL" id="MN740446">
    <property type="protein sequence ID" value="QHU26951.1"/>
    <property type="molecule type" value="Genomic_DNA"/>
</dbReference>
<proteinExistence type="predicted"/>
<protein>
    <submittedName>
        <fullName evidence="1">Uncharacterized protein</fullName>
    </submittedName>
</protein>
<dbReference type="AlphaFoldDB" id="A0A6C0LB93"/>
<name>A0A6C0LB93_9ZZZZ</name>
<organism evidence="1">
    <name type="scientific">viral metagenome</name>
    <dbReference type="NCBI Taxonomy" id="1070528"/>
    <lineage>
        <taxon>unclassified sequences</taxon>
        <taxon>metagenomes</taxon>
        <taxon>organismal metagenomes</taxon>
    </lineage>
</organism>
<sequence length="234" mass="27149">MNIPEEEEIDLVNAKNAINNINERLEEFNNKKGCDYKIDINYFYKIDKTAKVSAHHRVYPKNLVMCVFSNNICVSSMIIDYYNGAIEIFSRTKRGHKGDKLNKLLRAVIIIIGKDIHKDAKYIRSEAGNPISAYLMVKYFNAEDAGGKVEFSTYEEFSKYAEKHGNLMVTVDLNETNIENAKTVFDKILNDEGELKCTKKAIVKQDGGKHKTMRRNKDKYKLKNRIRKTKRIFY</sequence>
<accession>A0A6C0LB93</accession>
<evidence type="ECO:0000313" key="1">
    <source>
        <dbReference type="EMBL" id="QHU26951.1"/>
    </source>
</evidence>